<proteinExistence type="inferred from homology"/>
<dbReference type="Gene3D" id="3.30.200.20">
    <property type="entry name" value="Phosphorylase Kinase, domain 1"/>
    <property type="match status" value="1"/>
</dbReference>
<keyword evidence="3" id="KW-0067">ATP-binding</keyword>
<dbReference type="GO" id="GO:0030246">
    <property type="term" value="F:carbohydrate binding"/>
    <property type="evidence" value="ECO:0007669"/>
    <property type="project" value="UniProtKB-KW"/>
</dbReference>
<evidence type="ECO:0000256" key="2">
    <source>
        <dbReference type="ARBA" id="ARBA00022734"/>
    </source>
</evidence>
<protein>
    <recommendedName>
        <fullName evidence="6">Legume lectin domain-containing protein</fullName>
    </recommendedName>
</protein>
<dbReference type="GO" id="GO:0005524">
    <property type="term" value="F:ATP binding"/>
    <property type="evidence" value="ECO:0007669"/>
    <property type="project" value="UniProtKB-UniRule"/>
</dbReference>
<feature type="binding site" evidence="3">
    <location>
        <position position="352"/>
    </location>
    <ligand>
        <name>ATP</name>
        <dbReference type="ChEBI" id="CHEBI:30616"/>
    </ligand>
</feature>
<keyword evidence="3" id="KW-0547">Nucleotide-binding</keyword>
<sequence length="428" mass="46288">MGDANFSAEYGYINLTPDLNPTINVSSINETAYLLQSIGRVLYRKQITMWPASFTTAFTIFVKNITAVRNFNGDGIAFIIVSENKKSFIAKSSGAFLGLFNQSTDGNTTGQLAIEFDTFHNEFDPVDVNHVGIDIQGIKSNATASMEEHGMDIQAARAIQVRVDYDGWAKSLQIYARYANSSSAYVSLLNRTVQLEKIVPRLAYVGFSATTGNSFEIQRILNWNFRSVVLPESSLNLSPVGTPLGSNGGVKVGVLVGSIMVGLVTVGLITSWFAVKRLKRKNQATITLGRGSFVEELAIIHNAPQRFSYSQLAAATNNFSEAELLGTGGFGSVYRGNFNAGGNEDVALVAVKRISDRQAIQVLMNPDEELPQLPLTRPLAIYVALPTVRPASSQFTLSPNTRGDAASYGLMGESSRGSITSSTLHSGR</sequence>
<evidence type="ECO:0000313" key="7">
    <source>
        <dbReference type="EMBL" id="GLJ58859.1"/>
    </source>
</evidence>
<dbReference type="InterPro" id="IPR050258">
    <property type="entry name" value="Leguminous_Lectin"/>
</dbReference>
<dbReference type="SUPFAM" id="SSF56112">
    <property type="entry name" value="Protein kinase-like (PK-like)"/>
    <property type="match status" value="1"/>
</dbReference>
<dbReference type="PROSITE" id="PS00107">
    <property type="entry name" value="PROTEIN_KINASE_ATP"/>
    <property type="match status" value="1"/>
</dbReference>
<keyword evidence="9" id="KW-1185">Reference proteome</keyword>
<dbReference type="PANTHER" id="PTHR32401:SF49">
    <property type="entry name" value="OS10G0129200 PROTEIN"/>
    <property type="match status" value="1"/>
</dbReference>
<keyword evidence="5" id="KW-0472">Membrane</keyword>
<comment type="similarity">
    <text evidence="1">Belongs to the leguminous lectin family.</text>
</comment>
<dbReference type="EMBL" id="BSEH01001330">
    <property type="protein sequence ID" value="GLJ59736.1"/>
    <property type="molecule type" value="Genomic_DNA"/>
</dbReference>
<dbReference type="InterPro" id="IPR011009">
    <property type="entry name" value="Kinase-like_dom_sf"/>
</dbReference>
<name>A0AAD3NV87_CRYJA</name>
<dbReference type="InterPro" id="IPR001220">
    <property type="entry name" value="Legume_lectin_dom"/>
</dbReference>
<evidence type="ECO:0000256" key="4">
    <source>
        <dbReference type="SAM" id="MobiDB-lite"/>
    </source>
</evidence>
<feature type="region of interest" description="Disordered" evidence="4">
    <location>
        <begin position="406"/>
        <end position="428"/>
    </location>
</feature>
<feature type="domain" description="Legume lectin" evidence="6">
    <location>
        <begin position="4"/>
        <end position="228"/>
    </location>
</feature>
<accession>A0AAD3NV87</accession>
<comment type="caution">
    <text evidence="7">The sequence shown here is derived from an EMBL/GenBank/DDBJ whole genome shotgun (WGS) entry which is preliminary data.</text>
</comment>
<dbReference type="CDD" id="cd06899">
    <property type="entry name" value="lectin_legume_LecRK_Arcelin_ConA"/>
    <property type="match status" value="1"/>
</dbReference>
<organism evidence="7 9">
    <name type="scientific">Cryptomeria japonica</name>
    <name type="common">Japanese cedar</name>
    <name type="synonym">Cupressus japonica</name>
    <dbReference type="NCBI Taxonomy" id="3369"/>
    <lineage>
        <taxon>Eukaryota</taxon>
        <taxon>Viridiplantae</taxon>
        <taxon>Streptophyta</taxon>
        <taxon>Embryophyta</taxon>
        <taxon>Tracheophyta</taxon>
        <taxon>Spermatophyta</taxon>
        <taxon>Pinopsida</taxon>
        <taxon>Pinidae</taxon>
        <taxon>Conifers II</taxon>
        <taxon>Cupressales</taxon>
        <taxon>Cupressaceae</taxon>
        <taxon>Cryptomeria</taxon>
    </lineage>
</organism>
<evidence type="ECO:0000259" key="6">
    <source>
        <dbReference type="Pfam" id="PF00139"/>
    </source>
</evidence>
<dbReference type="PANTHER" id="PTHR32401">
    <property type="entry name" value="CONCANAVALIN A-LIKE LECTIN FAMILY PROTEIN"/>
    <property type="match status" value="1"/>
</dbReference>
<evidence type="ECO:0000313" key="8">
    <source>
        <dbReference type="EMBL" id="GLJ59736.1"/>
    </source>
</evidence>
<gene>
    <name evidence="7" type="ORF">SUGI_1481020</name>
    <name evidence="8" type="ORF">SUGI_1521410</name>
</gene>
<dbReference type="Proteomes" id="UP001234787">
    <property type="component" value="Unassembled WGS sequence"/>
</dbReference>
<evidence type="ECO:0000256" key="3">
    <source>
        <dbReference type="PROSITE-ProRule" id="PRU10141"/>
    </source>
</evidence>
<dbReference type="AlphaFoldDB" id="A0AAD3NV87"/>
<reference evidence="7" key="1">
    <citation type="submission" date="2022-12" db="EMBL/GenBank/DDBJ databases">
        <title>Chromosome-Level Genome Assembly of Japanese Cedar (Cryptomeriajaponica D. Don).</title>
        <authorList>
            <person name="Fujino T."/>
            <person name="Yamaguchi K."/>
            <person name="Yokoyama T."/>
            <person name="Hamanaka T."/>
            <person name="Harazono Y."/>
            <person name="Kamada H."/>
            <person name="Kobayashi W."/>
            <person name="Ujino-Ihara T."/>
            <person name="Uchiyama K."/>
            <person name="Matsumoto A."/>
            <person name="Izuno A."/>
            <person name="Tsumura Y."/>
            <person name="Toyoda A."/>
            <person name="Shigenobu S."/>
            <person name="Moriguchi Y."/>
            <person name="Ueno S."/>
            <person name="Kasahara M."/>
        </authorList>
    </citation>
    <scope>NUCLEOTIDE SEQUENCE</scope>
</reference>
<evidence type="ECO:0000256" key="5">
    <source>
        <dbReference type="SAM" id="Phobius"/>
    </source>
</evidence>
<evidence type="ECO:0000313" key="9">
    <source>
        <dbReference type="Proteomes" id="UP001234787"/>
    </source>
</evidence>
<dbReference type="InterPro" id="IPR013320">
    <property type="entry name" value="ConA-like_dom_sf"/>
</dbReference>
<dbReference type="Pfam" id="PF00139">
    <property type="entry name" value="Lectin_legB"/>
    <property type="match status" value="1"/>
</dbReference>
<keyword evidence="2" id="KW-0430">Lectin</keyword>
<keyword evidence="5" id="KW-0812">Transmembrane</keyword>
<dbReference type="Gene3D" id="2.60.120.200">
    <property type="match status" value="1"/>
</dbReference>
<feature type="transmembrane region" description="Helical" evidence="5">
    <location>
        <begin position="252"/>
        <end position="275"/>
    </location>
</feature>
<evidence type="ECO:0000256" key="1">
    <source>
        <dbReference type="ARBA" id="ARBA00007606"/>
    </source>
</evidence>
<dbReference type="InterPro" id="IPR017441">
    <property type="entry name" value="Protein_kinase_ATP_BS"/>
</dbReference>
<feature type="compositionally biased region" description="Polar residues" evidence="4">
    <location>
        <begin position="415"/>
        <end position="428"/>
    </location>
</feature>
<dbReference type="SUPFAM" id="SSF49899">
    <property type="entry name" value="Concanavalin A-like lectins/glucanases"/>
    <property type="match status" value="1"/>
</dbReference>
<dbReference type="EMBL" id="BSEH01000574">
    <property type="protein sequence ID" value="GLJ58859.1"/>
    <property type="molecule type" value="Genomic_DNA"/>
</dbReference>
<keyword evidence="5" id="KW-1133">Transmembrane helix</keyword>